<keyword evidence="3" id="KW-0731">Sigma factor</keyword>
<feature type="compositionally biased region" description="Acidic residues" evidence="6">
    <location>
        <begin position="444"/>
        <end position="457"/>
    </location>
</feature>
<keyword evidence="11" id="KW-1185">Reference proteome</keyword>
<dbReference type="InterPro" id="IPR007627">
    <property type="entry name" value="RNA_pol_sigma70_r2"/>
</dbReference>
<comment type="caution">
    <text evidence="10">The sequence shown here is derived from an EMBL/GenBank/DDBJ whole genome shotgun (WGS) entry which is preliminary data.</text>
</comment>
<evidence type="ECO:0000313" key="10">
    <source>
        <dbReference type="EMBL" id="PRZ03304.1"/>
    </source>
</evidence>
<proteinExistence type="inferred from homology"/>
<protein>
    <submittedName>
        <fullName evidence="10">RNA polymerase sigma factor (Sigma-70 family)</fullName>
    </submittedName>
</protein>
<evidence type="ECO:0000256" key="5">
    <source>
        <dbReference type="ARBA" id="ARBA00023163"/>
    </source>
</evidence>
<name>A0ABX5E9N3_9MICO</name>
<dbReference type="Gene3D" id="1.10.10.1320">
    <property type="entry name" value="Anti-sigma factor, zinc-finger domain"/>
    <property type="match status" value="1"/>
</dbReference>
<feature type="compositionally biased region" description="Gly residues" evidence="6">
    <location>
        <begin position="1283"/>
        <end position="1301"/>
    </location>
</feature>
<evidence type="ECO:0000256" key="4">
    <source>
        <dbReference type="ARBA" id="ARBA00023125"/>
    </source>
</evidence>
<dbReference type="NCBIfam" id="TIGR02937">
    <property type="entry name" value="sigma70-ECF"/>
    <property type="match status" value="1"/>
</dbReference>
<feature type="domain" description="RNA polymerase sigma-70 region 2" evidence="8">
    <location>
        <begin position="33"/>
        <end position="102"/>
    </location>
</feature>
<dbReference type="Pfam" id="PF04542">
    <property type="entry name" value="Sigma70_r2"/>
    <property type="match status" value="1"/>
</dbReference>
<feature type="region of interest" description="Disordered" evidence="6">
    <location>
        <begin position="1283"/>
        <end position="1304"/>
    </location>
</feature>
<feature type="domain" description="DUF11" evidence="7">
    <location>
        <begin position="498"/>
        <end position="595"/>
    </location>
</feature>
<evidence type="ECO:0000256" key="1">
    <source>
        <dbReference type="ARBA" id="ARBA00010641"/>
    </source>
</evidence>
<dbReference type="Pfam" id="PF01345">
    <property type="entry name" value="DUF11"/>
    <property type="match status" value="1"/>
</dbReference>
<feature type="domain" description="Putative zinc-finger" evidence="9">
    <location>
        <begin position="201"/>
        <end position="235"/>
    </location>
</feature>
<comment type="similarity">
    <text evidence="1">Belongs to the sigma-70 factor family. ECF subfamily.</text>
</comment>
<dbReference type="RefSeq" id="WP_106269640.1">
    <property type="nucleotide sequence ID" value="NZ_PVTX01000014.1"/>
</dbReference>
<sequence length="1331" mass="133625">MADVYVGSDGTAPSDGELILEVRGGSLDAYGALYERHASAAQVLARQYVRTVSDADDVVAEAFHRVLGVLQQGDGPDTHFRAYLFTVVRRLAADLARRARRTRPTADDGTFESALGPSASPEDPALAGFENTVVARAYQGLPERWQAVLWYTEIEQLTPAQVAPILGLTPNGVSALAYRAREGLRVGYLQEHLTTEPADSCRKVNALLGGYVRGSLASREVAQVDAHLEVCGDCRTLALELADVAHGMRGVIGPLVVGVAGMAVLGALPLGLVTGGALGAGAAAGTASGAAGGVGVGLTGSAGGATAGATTGTSAGVGAAAGSTTAGATTAGATTAGATTAGAATAGAATGSAATGGAATAATATAAGATTVTTTTATTAVAATTAGVSGATVAASTGAVAVATAGVVSVLGAIGSDEVPAVPDPPLHVAESEPWPTGEPTPEPSDEPTPEPSDDPTDPVNFPFLTDADLVMDDVVVPTPAEVVVAVAQPDAALTPRATNQLALRVSNPGETEAAGSHVLLTLPAGVQYASASSPSGASAGVRLTSESLACTPTSAPQDALCTLGTLAPGETRTVTVPLVVRDGGSYTVTAQTWADGVETRSAALEPVQVEYFGPELTAEAAGSVSVANPGLAQIPFAVRNSGDRPVAAGWTAKVRVPAGLVPQGVGGKLGCRAGDGDGTDATVWLCTGDELAPGESASGSATVVADGTTAQGSYDVKIVPELPGGGPTVRSVAVVSAARAWEGANAGAASIHASCRATGGLATADAVVVGTYTNLTGRTISATFEAAGTTVSTSSSLAPGESVTLTAPDGLRVPSGGGTWTLSTSVGGATYSRTVSAGSHGAAECYDPSWNVQTAATVLNDGGKVRVEGTVTNRTSEPMQASMTAAGGTTDAVRLGAGDTVTLGRTTGGTDLAGGTATFHLYRWVTDSDGDQPTSGVVPAVAPTAAHDGARIAPAAGQAEPAGTCTYDAGSETSWRTFTVPVDNSGSTLPVVFTARAGGSVDEVRLAAGAKGSLELRVPWGTSSGTVSTDGGELRGIDVGFGSCAEAPGWPATVDVSATAQCDAGTAQVVVDVAGDDGRSWAATLLRHGEAVGTQDLAAHGSTRFVVDTGSLSVEPGTVTVHLERTIEGNQFTADREASHDSARCVVRDPDARLDQGDVQMDRYGDYATSWREAGVILDNTRSNVRTTFHVVGPHGLDEEVVVAAGETGTVESRRVDGRRGATWTVSAGDWSTQLGVETFTAAEAGWCPARVAWGSTYAPGDVRSWNGNAYRYLGWDGTPPGGERGGNGNGNGNGHGNGNGKRWYESGQWDGVWMGQWRQWEKIGLCEYR</sequence>
<dbReference type="InterPro" id="IPR027383">
    <property type="entry name" value="Znf_put"/>
</dbReference>
<evidence type="ECO:0000256" key="6">
    <source>
        <dbReference type="SAM" id="MobiDB-lite"/>
    </source>
</evidence>
<dbReference type="Gene3D" id="1.10.1740.10">
    <property type="match status" value="1"/>
</dbReference>
<dbReference type="PANTHER" id="PTHR43133">
    <property type="entry name" value="RNA POLYMERASE ECF-TYPE SIGMA FACTO"/>
    <property type="match status" value="1"/>
</dbReference>
<dbReference type="InterPro" id="IPR014284">
    <property type="entry name" value="RNA_pol_sigma-70_dom"/>
</dbReference>
<dbReference type="InterPro" id="IPR041916">
    <property type="entry name" value="Anti_sigma_zinc_sf"/>
</dbReference>
<keyword evidence="2" id="KW-0805">Transcription regulation</keyword>
<dbReference type="SUPFAM" id="SSF88946">
    <property type="entry name" value="Sigma2 domain of RNA polymerase sigma factors"/>
    <property type="match status" value="1"/>
</dbReference>
<dbReference type="InterPro" id="IPR001434">
    <property type="entry name" value="OmcB-like_DUF11"/>
</dbReference>
<dbReference type="InterPro" id="IPR013324">
    <property type="entry name" value="RNA_pol_sigma_r3/r4-like"/>
</dbReference>
<reference evidence="10 11" key="1">
    <citation type="submission" date="2018-03" db="EMBL/GenBank/DDBJ databases">
        <title>Comparative analysis of microorganisms from saline springs in Andes Mountain Range, Colombia.</title>
        <authorList>
            <person name="Rubin E."/>
        </authorList>
    </citation>
    <scope>NUCLEOTIDE SEQUENCE [LARGE SCALE GENOMIC DNA]</scope>
    <source>
        <strain evidence="10 11">CG 23</strain>
    </source>
</reference>
<keyword evidence="5" id="KW-0804">Transcription</keyword>
<evidence type="ECO:0000259" key="7">
    <source>
        <dbReference type="Pfam" id="PF01345"/>
    </source>
</evidence>
<gene>
    <name evidence="10" type="ORF">BCL65_11418</name>
</gene>
<dbReference type="Gene3D" id="1.10.10.10">
    <property type="entry name" value="Winged helix-like DNA-binding domain superfamily/Winged helix DNA-binding domain"/>
    <property type="match status" value="1"/>
</dbReference>
<dbReference type="InterPro" id="IPR036388">
    <property type="entry name" value="WH-like_DNA-bd_sf"/>
</dbReference>
<accession>A0ABX5E9N3</accession>
<evidence type="ECO:0000259" key="9">
    <source>
        <dbReference type="Pfam" id="PF13490"/>
    </source>
</evidence>
<dbReference type="InterPro" id="IPR013325">
    <property type="entry name" value="RNA_pol_sigma_r2"/>
</dbReference>
<evidence type="ECO:0000256" key="3">
    <source>
        <dbReference type="ARBA" id="ARBA00023082"/>
    </source>
</evidence>
<dbReference type="Pfam" id="PF13490">
    <property type="entry name" value="zf-HC2"/>
    <property type="match status" value="1"/>
</dbReference>
<dbReference type="InterPro" id="IPR039425">
    <property type="entry name" value="RNA_pol_sigma-70-like"/>
</dbReference>
<keyword evidence="4" id="KW-0238">DNA-binding</keyword>
<dbReference type="SUPFAM" id="SSF88659">
    <property type="entry name" value="Sigma3 and sigma4 domains of RNA polymerase sigma factors"/>
    <property type="match status" value="1"/>
</dbReference>
<dbReference type="PANTHER" id="PTHR43133:SF8">
    <property type="entry name" value="RNA POLYMERASE SIGMA FACTOR HI_1459-RELATED"/>
    <property type="match status" value="1"/>
</dbReference>
<evidence type="ECO:0000256" key="2">
    <source>
        <dbReference type="ARBA" id="ARBA00023015"/>
    </source>
</evidence>
<evidence type="ECO:0000259" key="8">
    <source>
        <dbReference type="Pfam" id="PF04542"/>
    </source>
</evidence>
<organism evidence="10 11">
    <name type="scientific">Isoptericola halotolerans</name>
    <dbReference type="NCBI Taxonomy" id="300560"/>
    <lineage>
        <taxon>Bacteria</taxon>
        <taxon>Bacillati</taxon>
        <taxon>Actinomycetota</taxon>
        <taxon>Actinomycetes</taxon>
        <taxon>Micrococcales</taxon>
        <taxon>Promicromonosporaceae</taxon>
        <taxon>Isoptericola</taxon>
    </lineage>
</organism>
<feature type="region of interest" description="Disordered" evidence="6">
    <location>
        <begin position="419"/>
        <end position="464"/>
    </location>
</feature>
<dbReference type="EMBL" id="PVTX01000014">
    <property type="protein sequence ID" value="PRZ03304.1"/>
    <property type="molecule type" value="Genomic_DNA"/>
</dbReference>
<evidence type="ECO:0000313" key="11">
    <source>
        <dbReference type="Proteomes" id="UP000239895"/>
    </source>
</evidence>
<feature type="region of interest" description="Disordered" evidence="6">
    <location>
        <begin position="102"/>
        <end position="124"/>
    </location>
</feature>
<dbReference type="Proteomes" id="UP000239895">
    <property type="component" value="Unassembled WGS sequence"/>
</dbReference>